<feature type="domain" description="Urease accessory protein UreH-like transmembrane" evidence="2">
    <location>
        <begin position="32"/>
        <end position="218"/>
    </location>
</feature>
<dbReference type="PANTHER" id="PTHR33876">
    <property type="entry name" value="UNNAMED PRODUCT"/>
    <property type="match status" value="1"/>
</dbReference>
<keyword evidence="1" id="KW-0812">Transmembrane</keyword>
<name>A0A9X3WDA1_9BACI</name>
<evidence type="ECO:0000313" key="3">
    <source>
        <dbReference type="EMBL" id="MDC3417755.1"/>
    </source>
</evidence>
<evidence type="ECO:0000259" key="2">
    <source>
        <dbReference type="Pfam" id="PF13386"/>
    </source>
</evidence>
<sequence length="236" mass="25897">MDAGLLSVLVVGFILGIKGGMEPDHVVAVSTIASQSKKLSKASLAGVFWGIGHTTTLFIVGFVLIMMKGQITDTWALSLEFVVGIMMVYLGLTNITSIRKEKVHAHTHYHDGKVHSHFYSDKNKESHDYKHVSYRKSLIIGLIHGLAGSAAMVLLTIASVDTLWQGAIYLIIYGVGTMFGMFLVTSFISIPFVLSVKKVKINHFIIRLAGVASLAYGLVIMYNIGITEELIKNWIK</sequence>
<dbReference type="AlphaFoldDB" id="A0A9X3WDA1"/>
<dbReference type="PANTHER" id="PTHR33876:SF4">
    <property type="entry name" value="CHLOROPLAST PROTEIN FOR GROWTH AND FERTILITY 2"/>
    <property type="match status" value="1"/>
</dbReference>
<gene>
    <name evidence="3" type="ORF">NC799_12690</name>
</gene>
<dbReference type="EMBL" id="JAMQKC010000013">
    <property type="protein sequence ID" value="MDC3417755.1"/>
    <property type="molecule type" value="Genomic_DNA"/>
</dbReference>
<organism evidence="3 4">
    <name type="scientific">Aquibacillus salsiterrae</name>
    <dbReference type="NCBI Taxonomy" id="2950439"/>
    <lineage>
        <taxon>Bacteria</taxon>
        <taxon>Bacillati</taxon>
        <taxon>Bacillota</taxon>
        <taxon>Bacilli</taxon>
        <taxon>Bacillales</taxon>
        <taxon>Bacillaceae</taxon>
        <taxon>Aquibacillus</taxon>
    </lineage>
</organism>
<dbReference type="Proteomes" id="UP001145069">
    <property type="component" value="Unassembled WGS sequence"/>
</dbReference>
<keyword evidence="4" id="KW-1185">Reference proteome</keyword>
<feature type="transmembrane region" description="Helical" evidence="1">
    <location>
        <begin position="74"/>
        <end position="92"/>
    </location>
</feature>
<comment type="caution">
    <text evidence="3">The sequence shown here is derived from an EMBL/GenBank/DDBJ whole genome shotgun (WGS) entry which is preliminary data.</text>
</comment>
<dbReference type="InterPro" id="IPR039447">
    <property type="entry name" value="UreH-like_TM_dom"/>
</dbReference>
<dbReference type="Pfam" id="PF13386">
    <property type="entry name" value="DsbD_2"/>
    <property type="match status" value="1"/>
</dbReference>
<proteinExistence type="predicted"/>
<reference evidence="3" key="1">
    <citation type="submission" date="2022-06" db="EMBL/GenBank/DDBJ databases">
        <title>Aquibacillus sp. a new bacterium isolated from soil saline samples.</title>
        <authorList>
            <person name="Galisteo C."/>
            <person name="De La Haba R."/>
            <person name="Sanchez-Porro C."/>
            <person name="Ventosa A."/>
        </authorList>
    </citation>
    <scope>NUCLEOTIDE SEQUENCE</scope>
    <source>
        <strain evidence="3">3ASR75-54</strain>
    </source>
</reference>
<feature type="transmembrane region" description="Helical" evidence="1">
    <location>
        <begin position="166"/>
        <end position="192"/>
    </location>
</feature>
<feature type="transmembrane region" description="Helical" evidence="1">
    <location>
        <begin position="138"/>
        <end position="160"/>
    </location>
</feature>
<keyword evidence="1" id="KW-0472">Membrane</keyword>
<protein>
    <submittedName>
        <fullName evidence="3">Sulfite exporter TauE/SafE family protein</fullName>
    </submittedName>
</protein>
<keyword evidence="1" id="KW-1133">Transmembrane helix</keyword>
<feature type="transmembrane region" description="Helical" evidence="1">
    <location>
        <begin position="204"/>
        <end position="224"/>
    </location>
</feature>
<dbReference type="RefSeq" id="WP_272446824.1">
    <property type="nucleotide sequence ID" value="NZ_JAMQKC010000013.1"/>
</dbReference>
<dbReference type="InterPro" id="IPR052776">
    <property type="entry name" value="Chloro_ReproSupport/MetalTrans"/>
</dbReference>
<evidence type="ECO:0000313" key="4">
    <source>
        <dbReference type="Proteomes" id="UP001145069"/>
    </source>
</evidence>
<accession>A0A9X3WDA1</accession>
<evidence type="ECO:0000256" key="1">
    <source>
        <dbReference type="SAM" id="Phobius"/>
    </source>
</evidence>
<feature type="transmembrane region" description="Helical" evidence="1">
    <location>
        <begin position="44"/>
        <end position="68"/>
    </location>
</feature>